<comment type="caution">
    <text evidence="1">The sequence shown here is derived from an EMBL/GenBank/DDBJ whole genome shotgun (WGS) entry which is preliminary data.</text>
</comment>
<reference evidence="1" key="1">
    <citation type="submission" date="2018-01" db="EMBL/GenBank/DDBJ databases">
        <authorList>
            <person name="Krukenberg V."/>
        </authorList>
    </citation>
    <scope>NUCLEOTIDE SEQUENCE</scope>
    <source>
        <strain evidence="1">E20ANME2</strain>
    </source>
</reference>
<proteinExistence type="predicted"/>
<accession>A0AC61KXN5</accession>
<dbReference type="EMBL" id="PQXF01000143">
    <property type="protein sequence ID" value="PXF55030.1"/>
    <property type="molecule type" value="Genomic_DNA"/>
</dbReference>
<evidence type="ECO:0000313" key="1">
    <source>
        <dbReference type="EMBL" id="PXF55030.1"/>
    </source>
</evidence>
<protein>
    <submittedName>
        <fullName evidence="1">Uncharacterized protein</fullName>
    </submittedName>
</protein>
<dbReference type="Proteomes" id="UP000248329">
    <property type="component" value="Unassembled WGS sequence"/>
</dbReference>
<gene>
    <name evidence="1" type="ORF">C4B59_17640</name>
</gene>
<evidence type="ECO:0000313" key="2">
    <source>
        <dbReference type="Proteomes" id="UP000248329"/>
    </source>
</evidence>
<sequence>MKQILPGLLILLIIAPVVCAETCDIRLEIGEEETCGNYKIRQDSFDAGDRTSLQIAHFRLWRLSPYAYLGSSSLDFLCETGGKYYDDNKLHVVYTGHSHDPNRAKYTLEDLSPQLVVKGNLKYKDRNLNWAPAKWATVYILEQDPGIGDDDYMGSALTDETGYFEFGPVVNVDSDDDGGKIDIIIQFVAGSSVGCVIDANDSVHGFWEGPYRDVSDELYMSWFTPDNETQYKAWWVYDTLCDGWGYLSDTVSYGMTGVTVYWQWGHDADYGTGIDNTHWSNILSQNPGPFIYLDGFTGRCGGSANDPDTIIHEYGH</sequence>
<name>A0AC61KXN5_9EURY</name>
<organism evidence="1 2">
    <name type="scientific">Candidatus Methanogaster sp</name>
    <dbReference type="NCBI Taxonomy" id="3386292"/>
    <lineage>
        <taxon>Archaea</taxon>
        <taxon>Methanobacteriati</taxon>
        <taxon>Methanobacteriota</taxon>
        <taxon>Stenosarchaea group</taxon>
        <taxon>Methanomicrobia</taxon>
        <taxon>Methanosarcinales</taxon>
        <taxon>ANME-2 cluster</taxon>
        <taxon>Candidatus Methanogasteraceae</taxon>
        <taxon>Candidatus Methanogaster</taxon>
    </lineage>
</organism>